<feature type="domain" description="Bulb-type lectin" evidence="8">
    <location>
        <begin position="429"/>
        <end position="536"/>
    </location>
</feature>
<dbReference type="Pfam" id="PF00069">
    <property type="entry name" value="Pkinase"/>
    <property type="match status" value="1"/>
</dbReference>
<keyword evidence="10" id="KW-1185">Reference proteome</keyword>
<feature type="region of interest" description="Disordered" evidence="6">
    <location>
        <begin position="294"/>
        <end position="341"/>
    </location>
</feature>
<evidence type="ECO:0000313" key="9">
    <source>
        <dbReference type="EMBL" id="GGQ58367.1"/>
    </source>
</evidence>
<dbReference type="SUPFAM" id="SSF56112">
    <property type="entry name" value="Protein kinase-like (PK-like)"/>
    <property type="match status" value="1"/>
</dbReference>
<dbReference type="InterPro" id="IPR000719">
    <property type="entry name" value="Prot_kinase_dom"/>
</dbReference>
<dbReference type="GO" id="GO:0005524">
    <property type="term" value="F:ATP binding"/>
    <property type="evidence" value="ECO:0007669"/>
    <property type="project" value="UniProtKB-UniRule"/>
</dbReference>
<dbReference type="Gene3D" id="2.90.10.10">
    <property type="entry name" value="Bulb-type lectin domain"/>
    <property type="match status" value="2"/>
</dbReference>
<feature type="region of interest" description="Disordered" evidence="6">
    <location>
        <begin position="395"/>
        <end position="427"/>
    </location>
</feature>
<keyword evidence="1" id="KW-0808">Transferase</keyword>
<organism evidence="9 10">
    <name type="scientific">Streptomyces ruber</name>
    <dbReference type="NCBI Taxonomy" id="83378"/>
    <lineage>
        <taxon>Bacteria</taxon>
        <taxon>Bacillati</taxon>
        <taxon>Actinomycetota</taxon>
        <taxon>Actinomycetes</taxon>
        <taxon>Kitasatosporales</taxon>
        <taxon>Streptomycetaceae</taxon>
        <taxon>Streptomyces</taxon>
    </lineage>
</organism>
<dbReference type="PROSITE" id="PS50927">
    <property type="entry name" value="BULB_LECTIN"/>
    <property type="match status" value="2"/>
</dbReference>
<dbReference type="InterPro" id="IPR011009">
    <property type="entry name" value="Kinase-like_dom_sf"/>
</dbReference>
<dbReference type="PROSITE" id="PS00108">
    <property type="entry name" value="PROTEIN_KINASE_ST"/>
    <property type="match status" value="1"/>
</dbReference>
<feature type="compositionally biased region" description="Pro residues" evidence="6">
    <location>
        <begin position="294"/>
        <end position="310"/>
    </location>
</feature>
<comment type="caution">
    <text evidence="9">The sequence shown here is derived from an EMBL/GenBank/DDBJ whole genome shotgun (WGS) entry which is preliminary data.</text>
</comment>
<dbReference type="CDD" id="cd14014">
    <property type="entry name" value="STKc_PknB_like"/>
    <property type="match status" value="1"/>
</dbReference>
<keyword evidence="2 5" id="KW-0547">Nucleotide-binding</keyword>
<evidence type="ECO:0000256" key="5">
    <source>
        <dbReference type="PROSITE-ProRule" id="PRU10141"/>
    </source>
</evidence>
<name>A0A918ERL2_9ACTN</name>
<feature type="binding site" evidence="5">
    <location>
        <position position="43"/>
    </location>
    <ligand>
        <name>ATP</name>
        <dbReference type="ChEBI" id="CHEBI:30616"/>
    </ligand>
</feature>
<evidence type="ECO:0000256" key="1">
    <source>
        <dbReference type="ARBA" id="ARBA00022679"/>
    </source>
</evidence>
<evidence type="ECO:0000256" key="4">
    <source>
        <dbReference type="ARBA" id="ARBA00022840"/>
    </source>
</evidence>
<reference evidence="9" key="2">
    <citation type="submission" date="2020-09" db="EMBL/GenBank/DDBJ databases">
        <authorList>
            <person name="Sun Q."/>
            <person name="Ohkuma M."/>
        </authorList>
    </citation>
    <scope>NUCLEOTIDE SEQUENCE</scope>
    <source>
        <strain evidence="9">JCM 3131</strain>
    </source>
</reference>
<dbReference type="GO" id="GO:0004674">
    <property type="term" value="F:protein serine/threonine kinase activity"/>
    <property type="evidence" value="ECO:0007669"/>
    <property type="project" value="TreeGrafter"/>
</dbReference>
<dbReference type="SUPFAM" id="SSF51110">
    <property type="entry name" value="alpha-D-mannose-specific plant lectins"/>
    <property type="match status" value="2"/>
</dbReference>
<dbReference type="Gene3D" id="3.30.200.20">
    <property type="entry name" value="Phosphorylase Kinase, domain 1"/>
    <property type="match status" value="1"/>
</dbReference>
<dbReference type="PANTHER" id="PTHR43289">
    <property type="entry name" value="MITOGEN-ACTIVATED PROTEIN KINASE KINASE KINASE 20-RELATED"/>
    <property type="match status" value="1"/>
</dbReference>
<evidence type="ECO:0000256" key="3">
    <source>
        <dbReference type="ARBA" id="ARBA00022777"/>
    </source>
</evidence>
<dbReference type="EMBL" id="BMQK01000005">
    <property type="protein sequence ID" value="GGQ58367.1"/>
    <property type="molecule type" value="Genomic_DNA"/>
</dbReference>
<feature type="domain" description="Protein kinase" evidence="7">
    <location>
        <begin position="15"/>
        <end position="275"/>
    </location>
</feature>
<evidence type="ECO:0000259" key="7">
    <source>
        <dbReference type="PROSITE" id="PS50011"/>
    </source>
</evidence>
<gene>
    <name evidence="9" type="ORF">GCM10010145_30600</name>
</gene>
<evidence type="ECO:0000256" key="2">
    <source>
        <dbReference type="ARBA" id="ARBA00022741"/>
    </source>
</evidence>
<dbReference type="InterPro" id="IPR008271">
    <property type="entry name" value="Ser/Thr_kinase_AS"/>
</dbReference>
<sequence>MYPLQHSDPTNMGRYRLIGRLGSGGMGSVYLGRTPGGRPAAVKVVNAHLQDDSAALQRFRREVETLGTVRNAFTAALIDAEVDTPPFWMATEYVPGPTLADAVEASGPFPVDLGRAVLAALAEGLADVHVHGVLHRDIKPQNVILSATGPQLIDFGIARSDEMTNITQVGTAIGTPGFMAPETLTRNEAGPPSDVFALGVTMAYCLTGRPPYGHGSLATVSYRTVHEEMDLAGVDTEMAELIARCGHKDPAQRPGPQRIVELCESETDIVSHPAYQRIIAMAAAPGTVAAPPTVPAPPVPAPPAPVPSEPAAPMSPDAPTRIGVATPAPSAAPGPAPATAVQTQYTAPSPQAGAPAAAARDTGPARLRRKPLVAVGAVAAVAVVAATVIALAGSGSNAEAKDPKASTSHGGSDPGAGEKPATDGRLPQSLTVEAPRTLEAGQSLEAAHVRLTMLESGDLAAHDENGRQVWAAGTSGENHEAVFQEDGDLVVRDADGKTVWATHTSSRQGGAVLELRADGVVAVARGGKDLFRTSPDPALPQSLTVQARRTLLAGEFVQAAHMKLIMQEDGNLVAYDEDNQPTWASRTFGENHKAVFQEDGNLVVYTADDKPVWATNTGYPDGGAVLRLRADGAFAITKDGRDLYLSSEPAS</sequence>
<dbReference type="InterPro" id="IPR036426">
    <property type="entry name" value="Bulb-type_lectin_dom_sf"/>
</dbReference>
<proteinExistence type="predicted"/>
<dbReference type="SMART" id="SM00220">
    <property type="entry name" value="S_TKc"/>
    <property type="match status" value="1"/>
</dbReference>
<evidence type="ECO:0008006" key="11">
    <source>
        <dbReference type="Google" id="ProtNLM"/>
    </source>
</evidence>
<accession>A0A918ERL2</accession>
<dbReference type="PANTHER" id="PTHR43289:SF34">
    <property type="entry name" value="SERINE_THREONINE-PROTEIN KINASE YBDM-RELATED"/>
    <property type="match status" value="1"/>
</dbReference>
<feature type="domain" description="Bulb-type lectin" evidence="8">
    <location>
        <begin position="536"/>
        <end position="649"/>
    </location>
</feature>
<keyword evidence="3" id="KW-0418">Kinase</keyword>
<reference evidence="9" key="1">
    <citation type="journal article" date="2014" name="Int. J. Syst. Evol. Microbiol.">
        <title>Complete genome sequence of Corynebacterium casei LMG S-19264T (=DSM 44701T), isolated from a smear-ripened cheese.</title>
        <authorList>
            <consortium name="US DOE Joint Genome Institute (JGI-PGF)"/>
            <person name="Walter F."/>
            <person name="Albersmeier A."/>
            <person name="Kalinowski J."/>
            <person name="Ruckert C."/>
        </authorList>
    </citation>
    <scope>NUCLEOTIDE SEQUENCE</scope>
    <source>
        <strain evidence="9">JCM 3131</strain>
    </source>
</reference>
<dbReference type="PROSITE" id="PS00107">
    <property type="entry name" value="PROTEIN_KINASE_ATP"/>
    <property type="match status" value="1"/>
</dbReference>
<dbReference type="PROSITE" id="PS50011">
    <property type="entry name" value="PROTEIN_KINASE_DOM"/>
    <property type="match status" value="1"/>
</dbReference>
<protein>
    <recommendedName>
        <fullName evidence="11">Non-specific serine/threonine protein kinase</fullName>
    </recommendedName>
</protein>
<dbReference type="InterPro" id="IPR017441">
    <property type="entry name" value="Protein_kinase_ATP_BS"/>
</dbReference>
<evidence type="ECO:0000313" key="10">
    <source>
        <dbReference type="Proteomes" id="UP000620156"/>
    </source>
</evidence>
<dbReference type="Gene3D" id="1.10.510.10">
    <property type="entry name" value="Transferase(Phosphotransferase) domain 1"/>
    <property type="match status" value="1"/>
</dbReference>
<dbReference type="SMART" id="SM00108">
    <property type="entry name" value="B_lectin"/>
    <property type="match status" value="2"/>
</dbReference>
<keyword evidence="4 5" id="KW-0067">ATP-binding</keyword>
<evidence type="ECO:0000256" key="6">
    <source>
        <dbReference type="SAM" id="MobiDB-lite"/>
    </source>
</evidence>
<dbReference type="InterPro" id="IPR001480">
    <property type="entry name" value="Bulb-type_lectin_dom"/>
</dbReference>
<dbReference type="AlphaFoldDB" id="A0A918ERL2"/>
<dbReference type="Proteomes" id="UP000620156">
    <property type="component" value="Unassembled WGS sequence"/>
</dbReference>
<evidence type="ECO:0000259" key="8">
    <source>
        <dbReference type="PROSITE" id="PS50927"/>
    </source>
</evidence>